<organism evidence="4 5">
    <name type="scientific">Hordeum vulgare subsp. vulgare</name>
    <name type="common">Domesticated barley</name>
    <dbReference type="NCBI Taxonomy" id="112509"/>
    <lineage>
        <taxon>Eukaryota</taxon>
        <taxon>Viridiplantae</taxon>
        <taxon>Streptophyta</taxon>
        <taxon>Embryophyta</taxon>
        <taxon>Tracheophyta</taxon>
        <taxon>Spermatophyta</taxon>
        <taxon>Magnoliopsida</taxon>
        <taxon>Liliopsida</taxon>
        <taxon>Poales</taxon>
        <taxon>Poaceae</taxon>
        <taxon>BOP clade</taxon>
        <taxon>Pooideae</taxon>
        <taxon>Triticodae</taxon>
        <taxon>Triticeae</taxon>
        <taxon>Hordeinae</taxon>
        <taxon>Hordeum</taxon>
    </lineage>
</organism>
<dbReference type="AlphaFoldDB" id="A0A8I7B7L8"/>
<evidence type="ECO:0000313" key="5">
    <source>
        <dbReference type="Proteomes" id="UP000011116"/>
    </source>
</evidence>
<evidence type="ECO:0000256" key="1">
    <source>
        <dbReference type="ARBA" id="ARBA00009656"/>
    </source>
</evidence>
<evidence type="ECO:0000256" key="2">
    <source>
        <dbReference type="ARBA" id="ARBA00022701"/>
    </source>
</evidence>
<dbReference type="GO" id="GO:0010005">
    <property type="term" value="C:cortical microtubule, transverse to long axis"/>
    <property type="evidence" value="ECO:0000318"/>
    <property type="project" value="GO_Central"/>
</dbReference>
<dbReference type="OrthoDB" id="62622at2759"/>
<dbReference type="RefSeq" id="XP_044970415.1">
    <property type="nucleotide sequence ID" value="XM_045114480.1"/>
</dbReference>
<sequence>MSRAASSGGGRSSLGYLFEPEEIFPIHRFKSNRKTEKPSEDHIVPPPKDGKVMTCDEADQREPPYQAPPKREEDSNPIVSHRPASIIYHTNQSGNNSGLLITDRPSTRVRCAPGGASSLGFLFSSETHVADEK</sequence>
<protein>
    <submittedName>
        <fullName evidence="4">Uncharacterized protein</fullName>
    </submittedName>
</protein>
<feature type="compositionally biased region" description="Basic and acidic residues" evidence="3">
    <location>
        <begin position="33"/>
        <end position="51"/>
    </location>
</feature>
<dbReference type="GO" id="GO:0043622">
    <property type="term" value="P:cortical microtubule organization"/>
    <property type="evidence" value="ECO:0000318"/>
    <property type="project" value="GO_Central"/>
</dbReference>
<evidence type="ECO:0000256" key="3">
    <source>
        <dbReference type="SAM" id="MobiDB-lite"/>
    </source>
</evidence>
<dbReference type="GeneID" id="123430625"/>
<comment type="similarity">
    <text evidence="1">Belongs to the SPIRAL1 family.</text>
</comment>
<keyword evidence="5" id="KW-1185">Reference proteome</keyword>
<dbReference type="InterPro" id="IPR039613">
    <property type="entry name" value="SPR1/2/3/4/5"/>
</dbReference>
<dbReference type="PANTHER" id="PTHR33403">
    <property type="entry name" value="SPR1"/>
    <property type="match status" value="1"/>
</dbReference>
<dbReference type="EnsemblPlants" id="HORVU.MOREX.r3.2HG0186440.1">
    <property type="protein sequence ID" value="HORVU.MOREX.r3.2HG0186440.1"/>
    <property type="gene ID" value="HORVU.MOREX.r3.2HG0186440"/>
</dbReference>
<reference evidence="4" key="2">
    <citation type="submission" date="2020-10" db="EMBL/GenBank/DDBJ databases">
        <authorList>
            <person name="Scholz U."/>
            <person name="Mascher M."/>
            <person name="Fiebig A."/>
        </authorList>
    </citation>
    <scope>NUCLEOTIDE SEQUENCE [LARGE SCALE GENOMIC DNA]</scope>
    <source>
        <strain evidence="4">cv. Morex</strain>
    </source>
</reference>
<feature type="region of interest" description="Disordered" evidence="3">
    <location>
        <begin position="29"/>
        <end position="77"/>
    </location>
</feature>
<name>A0A8I7B7L8_HORVV</name>
<keyword evidence="2" id="KW-0493">Microtubule</keyword>
<dbReference type="OMA" id="SSHKPPC"/>
<dbReference type="Proteomes" id="UP000011116">
    <property type="component" value="Chromosome 2H"/>
</dbReference>
<reference evidence="4" key="3">
    <citation type="submission" date="2022-01" db="UniProtKB">
        <authorList>
            <consortium name="EnsemblPlants"/>
        </authorList>
    </citation>
    <scope>IDENTIFICATION</scope>
    <source>
        <strain evidence="4">subsp. vulgare</strain>
    </source>
</reference>
<proteinExistence type="inferred from homology"/>
<dbReference type="Gramene" id="HORVU.MOREX.r2.2HG0154360.1">
    <property type="protein sequence ID" value="HORVU.MOREX.r2.2HG0154360.1"/>
    <property type="gene ID" value="HORVU.MOREX.r2.2HG0154360"/>
</dbReference>
<dbReference type="KEGG" id="hvg:123430625"/>
<gene>
    <name evidence="4" type="primary">LOC123430625</name>
</gene>
<dbReference type="Gramene" id="HORVU.MOREX.r3.2HG0186440.1">
    <property type="protein sequence ID" value="HORVU.MOREX.r3.2HG0186440.1"/>
    <property type="gene ID" value="HORVU.MOREX.r3.2HG0186440"/>
</dbReference>
<evidence type="ECO:0000313" key="4">
    <source>
        <dbReference type="EnsemblPlants" id="HORVU.MOREX.r3.2HG0186440.1"/>
    </source>
</evidence>
<accession>A0A8I7B7L8</accession>
<dbReference type="PANTHER" id="PTHR33403:SF42">
    <property type="entry name" value="PROTEIN SPIRAL1-LIKE 4"/>
    <property type="match status" value="1"/>
</dbReference>
<reference evidence="5" key="1">
    <citation type="journal article" date="2012" name="Nature">
        <title>A physical, genetic and functional sequence assembly of the barley genome.</title>
        <authorList>
            <consortium name="The International Barley Genome Sequencing Consortium"/>
            <person name="Mayer K.F."/>
            <person name="Waugh R."/>
            <person name="Brown J.W."/>
            <person name="Schulman A."/>
            <person name="Langridge P."/>
            <person name="Platzer M."/>
            <person name="Fincher G.B."/>
            <person name="Muehlbauer G.J."/>
            <person name="Sato K."/>
            <person name="Close T.J."/>
            <person name="Wise R.P."/>
            <person name="Stein N."/>
        </authorList>
    </citation>
    <scope>NUCLEOTIDE SEQUENCE [LARGE SCALE GENOMIC DNA]</scope>
    <source>
        <strain evidence="5">cv. Morex</strain>
    </source>
</reference>